<dbReference type="PANTHER" id="PTHR43292">
    <property type="entry name" value="ACYL-COA DEHYDROGENASE"/>
    <property type="match status" value="1"/>
</dbReference>
<evidence type="ECO:0000313" key="9">
    <source>
        <dbReference type="EMBL" id="RZT36368.1"/>
    </source>
</evidence>
<proteinExistence type="inferred from homology"/>
<comment type="caution">
    <text evidence="9">The sequence shown here is derived from an EMBL/GenBank/DDBJ whole genome shotgun (WGS) entry which is preliminary data.</text>
</comment>
<dbReference type="InterPro" id="IPR006089">
    <property type="entry name" value="Acyl-CoA_DH_CS"/>
</dbReference>
<evidence type="ECO:0000313" key="10">
    <source>
        <dbReference type="Proteomes" id="UP000291078"/>
    </source>
</evidence>
<sequence length="385" mass="41374">MRSLFGTFALTALPPQAAAFRAEVKVFLREHLPALPPDRRARSWMGFDADFSRALARRGWVGITLPAQYGGAGLDAFSRFVLVEELLACGAPVSAHWIADRQSGPLILRYGTDAQRAFYLPRICRGEAFFCIGMSEPNAGSDLASVTTRATPCDGGWRLNGRKIWTTNADRCQFMLALVRTSGQPGDRQKGLSQVIVDLSAPGVTVRPIHDLAGDAHFSEVAFEDVLLPADALVGQEGAGWEQVNAELAFERSGPERLYSSVVLLDAWMAALRTLPALRRDPDTIGKLVGRLAVLRAMSLAVTARLAAGESPLIEAAVVKDLGTELEQAVGTLAEAALGDDPALAADADLYRTCAYVSQIAPTYSLRGGTREILRGMIARGLGLR</sequence>
<dbReference type="Gene3D" id="2.40.110.10">
    <property type="entry name" value="Butyryl-CoA Dehydrogenase, subunit A, domain 2"/>
    <property type="match status" value="1"/>
</dbReference>
<evidence type="ECO:0008006" key="11">
    <source>
        <dbReference type="Google" id="ProtNLM"/>
    </source>
</evidence>
<dbReference type="PROSITE" id="PS00072">
    <property type="entry name" value="ACYL_COA_DH_1"/>
    <property type="match status" value="1"/>
</dbReference>
<name>A0A4Q7RTN4_9BURK</name>
<dbReference type="GO" id="GO:0003995">
    <property type="term" value="F:acyl-CoA dehydrogenase activity"/>
    <property type="evidence" value="ECO:0007669"/>
    <property type="project" value="InterPro"/>
</dbReference>
<accession>A0A4Q7RTN4</accession>
<dbReference type="EMBL" id="SGXM01000005">
    <property type="protein sequence ID" value="RZT36368.1"/>
    <property type="molecule type" value="Genomic_DNA"/>
</dbReference>
<dbReference type="InterPro" id="IPR037069">
    <property type="entry name" value="AcylCoA_DH/ox_N_sf"/>
</dbReference>
<protein>
    <recommendedName>
        <fullName evidence="11">Acyl-CoA dehydrogenase</fullName>
    </recommendedName>
</protein>
<dbReference type="InterPro" id="IPR009100">
    <property type="entry name" value="AcylCoA_DH/oxidase_NM_dom_sf"/>
</dbReference>
<evidence type="ECO:0000259" key="7">
    <source>
        <dbReference type="Pfam" id="PF02770"/>
    </source>
</evidence>
<evidence type="ECO:0000259" key="8">
    <source>
        <dbReference type="Pfam" id="PF02771"/>
    </source>
</evidence>
<organism evidence="9 10">
    <name type="scientific">Cupriavidus agavae</name>
    <dbReference type="NCBI Taxonomy" id="1001822"/>
    <lineage>
        <taxon>Bacteria</taxon>
        <taxon>Pseudomonadati</taxon>
        <taxon>Pseudomonadota</taxon>
        <taxon>Betaproteobacteria</taxon>
        <taxon>Burkholderiales</taxon>
        <taxon>Burkholderiaceae</taxon>
        <taxon>Cupriavidus</taxon>
    </lineage>
</organism>
<dbReference type="GO" id="GO:0005886">
    <property type="term" value="C:plasma membrane"/>
    <property type="evidence" value="ECO:0007669"/>
    <property type="project" value="TreeGrafter"/>
</dbReference>
<keyword evidence="3" id="KW-0285">Flavoprotein</keyword>
<evidence type="ECO:0000259" key="6">
    <source>
        <dbReference type="Pfam" id="PF00441"/>
    </source>
</evidence>
<dbReference type="OrthoDB" id="9770681at2"/>
<feature type="domain" description="Acyl-CoA dehydrogenase/oxidase N-terminal" evidence="8">
    <location>
        <begin position="17"/>
        <end position="127"/>
    </location>
</feature>
<keyword evidence="4" id="KW-0274">FAD</keyword>
<dbReference type="RefSeq" id="WP_130392649.1">
    <property type="nucleotide sequence ID" value="NZ_SGXM01000005.1"/>
</dbReference>
<gene>
    <name evidence="9" type="ORF">EV147_3687</name>
</gene>
<reference evidence="9 10" key="1">
    <citation type="journal article" date="2015" name="Stand. Genomic Sci.">
        <title>Genomic Encyclopedia of Bacterial and Archaeal Type Strains, Phase III: the genomes of soil and plant-associated and newly described type strains.</title>
        <authorList>
            <person name="Whitman W.B."/>
            <person name="Woyke T."/>
            <person name="Klenk H.P."/>
            <person name="Zhou Y."/>
            <person name="Lilburn T.G."/>
            <person name="Beck B.J."/>
            <person name="De Vos P."/>
            <person name="Vandamme P."/>
            <person name="Eisen J.A."/>
            <person name="Garrity G."/>
            <person name="Hugenholtz P."/>
            <person name="Kyrpides N.C."/>
        </authorList>
    </citation>
    <scope>NUCLEOTIDE SEQUENCE [LARGE SCALE GENOMIC DNA]</scope>
    <source>
        <strain evidence="9 10">ASC-9842</strain>
    </source>
</reference>
<comment type="similarity">
    <text evidence="2">Belongs to the acyl-CoA dehydrogenase family.</text>
</comment>
<evidence type="ECO:0000256" key="1">
    <source>
        <dbReference type="ARBA" id="ARBA00001974"/>
    </source>
</evidence>
<dbReference type="Gene3D" id="1.20.140.10">
    <property type="entry name" value="Butyryl-CoA Dehydrogenase, subunit A, domain 3"/>
    <property type="match status" value="1"/>
</dbReference>
<keyword evidence="5" id="KW-0560">Oxidoreductase</keyword>
<feature type="domain" description="Acyl-CoA dehydrogenase/oxidase C-terminal" evidence="6">
    <location>
        <begin position="285"/>
        <end position="382"/>
    </location>
</feature>
<feature type="domain" description="Acyl-CoA oxidase/dehydrogenase middle" evidence="7">
    <location>
        <begin position="131"/>
        <end position="226"/>
    </location>
</feature>
<keyword evidence="10" id="KW-1185">Reference proteome</keyword>
<dbReference type="InterPro" id="IPR052161">
    <property type="entry name" value="Mycobact_Acyl-CoA_DH"/>
</dbReference>
<dbReference type="InterPro" id="IPR009075">
    <property type="entry name" value="AcylCo_DH/oxidase_C"/>
</dbReference>
<dbReference type="AlphaFoldDB" id="A0A4Q7RTN4"/>
<evidence type="ECO:0000256" key="4">
    <source>
        <dbReference type="ARBA" id="ARBA00022827"/>
    </source>
</evidence>
<dbReference type="Pfam" id="PF02771">
    <property type="entry name" value="Acyl-CoA_dh_N"/>
    <property type="match status" value="1"/>
</dbReference>
<dbReference type="Pfam" id="PF00441">
    <property type="entry name" value="Acyl-CoA_dh_1"/>
    <property type="match status" value="1"/>
</dbReference>
<dbReference type="SUPFAM" id="SSF56645">
    <property type="entry name" value="Acyl-CoA dehydrogenase NM domain-like"/>
    <property type="match status" value="1"/>
</dbReference>
<evidence type="ECO:0000256" key="3">
    <source>
        <dbReference type="ARBA" id="ARBA00022630"/>
    </source>
</evidence>
<dbReference type="InterPro" id="IPR036250">
    <property type="entry name" value="AcylCo_DH-like_C"/>
</dbReference>
<dbReference type="InterPro" id="IPR046373">
    <property type="entry name" value="Acyl-CoA_Oxase/DH_mid-dom_sf"/>
</dbReference>
<dbReference type="InterPro" id="IPR013786">
    <property type="entry name" value="AcylCoA_DH/ox_N"/>
</dbReference>
<dbReference type="Gene3D" id="1.10.540.10">
    <property type="entry name" value="Acyl-CoA dehydrogenase/oxidase, N-terminal domain"/>
    <property type="match status" value="1"/>
</dbReference>
<dbReference type="FunFam" id="2.40.110.10:FF:000011">
    <property type="entry name" value="Acyl-CoA dehydrogenase FadE34"/>
    <property type="match status" value="1"/>
</dbReference>
<evidence type="ECO:0000256" key="2">
    <source>
        <dbReference type="ARBA" id="ARBA00009347"/>
    </source>
</evidence>
<dbReference type="GO" id="GO:0050660">
    <property type="term" value="F:flavin adenine dinucleotide binding"/>
    <property type="evidence" value="ECO:0007669"/>
    <property type="project" value="InterPro"/>
</dbReference>
<dbReference type="Pfam" id="PF02770">
    <property type="entry name" value="Acyl-CoA_dh_M"/>
    <property type="match status" value="1"/>
</dbReference>
<dbReference type="SUPFAM" id="SSF47203">
    <property type="entry name" value="Acyl-CoA dehydrogenase C-terminal domain-like"/>
    <property type="match status" value="1"/>
</dbReference>
<dbReference type="PANTHER" id="PTHR43292:SF4">
    <property type="entry name" value="ACYL-COA DEHYDROGENASE FADE34"/>
    <property type="match status" value="1"/>
</dbReference>
<dbReference type="Proteomes" id="UP000291078">
    <property type="component" value="Unassembled WGS sequence"/>
</dbReference>
<evidence type="ECO:0000256" key="5">
    <source>
        <dbReference type="ARBA" id="ARBA00023002"/>
    </source>
</evidence>
<dbReference type="InterPro" id="IPR006091">
    <property type="entry name" value="Acyl-CoA_Oxase/DH_mid-dom"/>
</dbReference>
<comment type="cofactor">
    <cofactor evidence="1">
        <name>FAD</name>
        <dbReference type="ChEBI" id="CHEBI:57692"/>
    </cofactor>
</comment>